<name>A0ACC1KZ08_9FUNG</name>
<keyword evidence="2" id="KW-1185">Reference proteome</keyword>
<accession>A0ACC1KZ08</accession>
<dbReference type="EMBL" id="JANBUN010001439">
    <property type="protein sequence ID" value="KAJ2798138.1"/>
    <property type="molecule type" value="Genomic_DNA"/>
</dbReference>
<evidence type="ECO:0000313" key="1">
    <source>
        <dbReference type="EMBL" id="KAJ2798138.1"/>
    </source>
</evidence>
<proteinExistence type="predicted"/>
<organism evidence="1 2">
    <name type="scientific">Coemansia helicoidea</name>
    <dbReference type="NCBI Taxonomy" id="1286919"/>
    <lineage>
        <taxon>Eukaryota</taxon>
        <taxon>Fungi</taxon>
        <taxon>Fungi incertae sedis</taxon>
        <taxon>Zoopagomycota</taxon>
        <taxon>Kickxellomycotina</taxon>
        <taxon>Kickxellomycetes</taxon>
        <taxon>Kickxellales</taxon>
        <taxon>Kickxellaceae</taxon>
        <taxon>Coemansia</taxon>
    </lineage>
</organism>
<comment type="caution">
    <text evidence="1">The sequence shown here is derived from an EMBL/GenBank/DDBJ whole genome shotgun (WGS) entry which is preliminary data.</text>
</comment>
<evidence type="ECO:0000313" key="2">
    <source>
        <dbReference type="Proteomes" id="UP001140087"/>
    </source>
</evidence>
<protein>
    <submittedName>
        <fullName evidence="1">Uncharacterized protein</fullName>
    </submittedName>
</protein>
<sequence length="337" mass="37468">MATNNAMSSVVGWLLLPPLAAKVLLRVVHWVLRFTWPRAVPQAGTSRHALHGRISYVVVVATYLAYTIWAAEQDLGDNFYHALGLRPDTFDAQQLRRNFRRLSLQLHPDKNPDGAPQFILVQHAYNVLSDPLRRFAYDRAGEAAVLCESCKTASDYMLSALPQRLVVHIGYVLVSVAMQVFRVARSGSYWRYAAIAGFAALELAMMTRTAEPLFIRGLLWLAPRRTAFEIALVLRQALTCFFVAVNQIGPQLIPQDKAASTLDLARELLGKTRATAAEIQGRAARLAGFYKNTGLQRHMVESFESELLLGMTLGTSPAFRGEFTDRLGAVRSKLAPQ</sequence>
<gene>
    <name evidence="1" type="ORF">H4R21_004053</name>
</gene>
<dbReference type="Proteomes" id="UP001140087">
    <property type="component" value="Unassembled WGS sequence"/>
</dbReference>
<reference evidence="1" key="1">
    <citation type="submission" date="2022-07" db="EMBL/GenBank/DDBJ databases">
        <title>Phylogenomic reconstructions and comparative analyses of Kickxellomycotina fungi.</title>
        <authorList>
            <person name="Reynolds N.K."/>
            <person name="Stajich J.E."/>
            <person name="Barry K."/>
            <person name="Grigoriev I.V."/>
            <person name="Crous P."/>
            <person name="Smith M.E."/>
        </authorList>
    </citation>
    <scope>NUCLEOTIDE SEQUENCE</scope>
    <source>
        <strain evidence="1">BCRC 34780</strain>
    </source>
</reference>